<evidence type="ECO:0000313" key="2">
    <source>
        <dbReference type="RefSeq" id="XP_075087618.1"/>
    </source>
</evidence>
<proteinExistence type="predicted"/>
<dbReference type="Proteomes" id="UP000790787">
    <property type="component" value="Chromosome 15"/>
</dbReference>
<name>A0AC58SRL1_TOBAC</name>
<keyword evidence="1" id="KW-1185">Reference proteome</keyword>
<gene>
    <name evidence="2" type="primary">LOC142169628</name>
</gene>
<organism evidence="1 2">
    <name type="scientific">Nicotiana tabacum</name>
    <name type="common">Common tobacco</name>
    <dbReference type="NCBI Taxonomy" id="4097"/>
    <lineage>
        <taxon>Eukaryota</taxon>
        <taxon>Viridiplantae</taxon>
        <taxon>Streptophyta</taxon>
        <taxon>Embryophyta</taxon>
        <taxon>Tracheophyta</taxon>
        <taxon>Spermatophyta</taxon>
        <taxon>Magnoliopsida</taxon>
        <taxon>eudicotyledons</taxon>
        <taxon>Gunneridae</taxon>
        <taxon>Pentapetalae</taxon>
        <taxon>asterids</taxon>
        <taxon>lamiids</taxon>
        <taxon>Solanales</taxon>
        <taxon>Solanaceae</taxon>
        <taxon>Nicotianoideae</taxon>
        <taxon>Nicotianeae</taxon>
        <taxon>Nicotiana</taxon>
    </lineage>
</organism>
<protein>
    <submittedName>
        <fullName evidence="2">Uncharacterized protein LOC142169628</fullName>
    </submittedName>
</protein>
<evidence type="ECO:0000313" key="1">
    <source>
        <dbReference type="Proteomes" id="UP000790787"/>
    </source>
</evidence>
<accession>A0AC58SRL1</accession>
<sequence length="553" mass="64304">MTFVYAKCLSLERLELWDNLYYLASDMELPWLVGGDFNVVLHEDEKIGGLPIYPPEYDDFSFCTNSCGKFDQGYKGGPFTWWNGRPNAACIFKRLDRIFVNLPFQNILPTIEVEHLIRTGSDHVPLLMTGGKKAANFTRPFRFLNSWTKHETFMEVVKQNWHADFIGDPFLMFKHKLKKVKIALSQWIRQTFGDIFKQLAILEDIVMVKEMLFEEEPTIENRIILQRTQSELKKYLSLEEQYWKQKAGMTWFAEGDRNTSFFHNHVNGNRKKLQIKRIQNGTGNWLEDQYQIAIAAVEFFQNQYPTLEEVKATIFGLNGNSSSGPDGFTGLFYQECWEIICNDIHNMVLRKMGFAEHFITLIWNLLSNNWYLVLVNGQSSGFFKSTRGVKQGDPLSPTLFILSAEVLFRSLNRLFEDESFRRFGMPKWTEHLNHLAYVDDTIIFASAHQPSLTKIMTVLSSYEEISSQQINRAKSSYHMHANAANALIQKVEDITGFTRGQYPFMYLGCPIFYIRRKKDYYQDLIKKVKAKLHAWKGKLLSSRGKETLITSVL</sequence>
<dbReference type="RefSeq" id="XP_075087618.1">
    <property type="nucleotide sequence ID" value="XM_075231517.1"/>
</dbReference>
<reference evidence="2" key="2">
    <citation type="submission" date="2025-08" db="UniProtKB">
        <authorList>
            <consortium name="RefSeq"/>
        </authorList>
    </citation>
    <scope>IDENTIFICATION</scope>
    <source>
        <tissue evidence="2">Leaf</tissue>
    </source>
</reference>
<reference evidence="1" key="1">
    <citation type="journal article" date="2014" name="Nat. Commun.">
        <title>The tobacco genome sequence and its comparison with those of tomato and potato.</title>
        <authorList>
            <person name="Sierro N."/>
            <person name="Battey J.N."/>
            <person name="Ouadi S."/>
            <person name="Bakaher N."/>
            <person name="Bovet L."/>
            <person name="Willig A."/>
            <person name="Goepfert S."/>
            <person name="Peitsch M.C."/>
            <person name="Ivanov N.V."/>
        </authorList>
    </citation>
    <scope>NUCLEOTIDE SEQUENCE [LARGE SCALE GENOMIC DNA]</scope>
</reference>